<proteinExistence type="predicted"/>
<dbReference type="Gene3D" id="3.10.450.50">
    <property type="match status" value="1"/>
</dbReference>
<accession>A0A542Y5P3</accession>
<dbReference type="Proteomes" id="UP000319094">
    <property type="component" value="Unassembled WGS sequence"/>
</dbReference>
<reference evidence="1 2" key="1">
    <citation type="submission" date="2019-06" db="EMBL/GenBank/DDBJ databases">
        <title>Sequencing the genomes of 1000 actinobacteria strains.</title>
        <authorList>
            <person name="Klenk H.-P."/>
        </authorList>
    </citation>
    <scope>NUCLEOTIDE SEQUENCE [LARGE SCALE GENOMIC DNA]</scope>
    <source>
        <strain evidence="1 2">DSM 8803</strain>
    </source>
</reference>
<dbReference type="RefSeq" id="WP_141886684.1">
    <property type="nucleotide sequence ID" value="NZ_BAAAUY010000010.1"/>
</dbReference>
<organism evidence="1 2">
    <name type="scientific">Leucobacter komagatae</name>
    <dbReference type="NCBI Taxonomy" id="55969"/>
    <lineage>
        <taxon>Bacteria</taxon>
        <taxon>Bacillati</taxon>
        <taxon>Actinomycetota</taxon>
        <taxon>Actinomycetes</taxon>
        <taxon>Micrococcales</taxon>
        <taxon>Microbacteriaceae</taxon>
        <taxon>Leucobacter</taxon>
    </lineage>
</organism>
<dbReference type="AlphaFoldDB" id="A0A542Y5P3"/>
<dbReference type="OrthoDB" id="1551077at2"/>
<gene>
    <name evidence="1" type="ORF">FB468_1375</name>
</gene>
<dbReference type="EMBL" id="VFON01000001">
    <property type="protein sequence ID" value="TQL43355.1"/>
    <property type="molecule type" value="Genomic_DNA"/>
</dbReference>
<sequence>MNEPELAARVRTLVETMYGGYIGGDRDAIDALLDPELTMFDSASAPVILGMDALNEVRAGRGKAPADGDPTPPRETSLTPDLFTARRVEGVITATWWLRIDGVHENGDVAVPELVRNSAVLVDSDGPLRIVQIHEDVVQPMGGPVTAGLPEVAGPTA</sequence>
<protein>
    <recommendedName>
        <fullName evidence="3">SnoaL-like domain-containing protein</fullName>
    </recommendedName>
</protein>
<keyword evidence="2" id="KW-1185">Reference proteome</keyword>
<dbReference type="InterPro" id="IPR032710">
    <property type="entry name" value="NTF2-like_dom_sf"/>
</dbReference>
<dbReference type="SUPFAM" id="SSF54427">
    <property type="entry name" value="NTF2-like"/>
    <property type="match status" value="1"/>
</dbReference>
<evidence type="ECO:0000313" key="2">
    <source>
        <dbReference type="Proteomes" id="UP000319094"/>
    </source>
</evidence>
<evidence type="ECO:0008006" key="3">
    <source>
        <dbReference type="Google" id="ProtNLM"/>
    </source>
</evidence>
<evidence type="ECO:0000313" key="1">
    <source>
        <dbReference type="EMBL" id="TQL43355.1"/>
    </source>
</evidence>
<name>A0A542Y5P3_9MICO</name>
<comment type="caution">
    <text evidence="1">The sequence shown here is derived from an EMBL/GenBank/DDBJ whole genome shotgun (WGS) entry which is preliminary data.</text>
</comment>